<comment type="caution">
    <text evidence="1">The sequence shown here is derived from an EMBL/GenBank/DDBJ whole genome shotgun (WGS) entry which is preliminary data.</text>
</comment>
<gene>
    <name evidence="1" type="ORF">PCANC_22514</name>
</gene>
<proteinExistence type="predicted"/>
<dbReference type="Proteomes" id="UP000235388">
    <property type="component" value="Unassembled WGS sequence"/>
</dbReference>
<evidence type="ECO:0000313" key="1">
    <source>
        <dbReference type="EMBL" id="PLW12897.1"/>
    </source>
</evidence>
<keyword evidence="2" id="KW-1185">Reference proteome</keyword>
<dbReference type="AlphaFoldDB" id="A0A2N5SI25"/>
<protein>
    <submittedName>
        <fullName evidence="1">Uncharacterized protein</fullName>
    </submittedName>
</protein>
<dbReference type="PANTHER" id="PTHR33069:SF3">
    <property type="entry name" value="DYNEIN HEAVY CHAIN TAIL DOMAIN-CONTAINING PROTEIN"/>
    <property type="match status" value="1"/>
</dbReference>
<organism evidence="1 2">
    <name type="scientific">Puccinia coronata f. sp. avenae</name>
    <dbReference type="NCBI Taxonomy" id="200324"/>
    <lineage>
        <taxon>Eukaryota</taxon>
        <taxon>Fungi</taxon>
        <taxon>Dikarya</taxon>
        <taxon>Basidiomycota</taxon>
        <taxon>Pucciniomycotina</taxon>
        <taxon>Pucciniomycetes</taxon>
        <taxon>Pucciniales</taxon>
        <taxon>Pucciniaceae</taxon>
        <taxon>Puccinia</taxon>
    </lineage>
</organism>
<name>A0A2N5SI25_9BASI</name>
<dbReference type="PANTHER" id="PTHR33069">
    <property type="entry name" value="CHROMOSOME 7, WHOLE GENOME SHOTGUN SEQUENCE-RELATED"/>
    <property type="match status" value="1"/>
</dbReference>
<dbReference type="EMBL" id="PGCJ01000967">
    <property type="protein sequence ID" value="PLW12897.1"/>
    <property type="molecule type" value="Genomic_DNA"/>
</dbReference>
<accession>A0A2N5SI25</accession>
<sequence>MNIFHPDPPLRAEQLLQGLAFSKALTGKKNRALIRHTPRKLPITGSITMVQSEPVKSTTPWRLRRYLGTLIRVPGTLIRVPGTLIRVPNSTLIRVPRYPYKGYQSTLIRVPGTLIRVPKYPYKGTRYPYKGTQGTLIRVPSGTLIRVPRYPFESRGLREPTGVQSLHACPKGVQALHALQTGVQALHACVRTPEGRAAIKPPEWTVQRCHRLISEYKTLLFWLSYLLGDFEKVVTQFLPHNHQATSRRPMMGRLCLLTMEDPHQFITGFITWLHQSNLTELHNSWRQTTFAIGYLLSAHLAKIQSLVPLLKLSRVLVHKLYNLTPHSQYVQCTHLSLLEALQSAIQRLLHHLYHISQTVRSSRPLKTKLTRHMNASARSFEQIKAVLIPLVDSLVSSSSYKPEAQHAACQWCQLWISHYNLAVKDFLRGLHLHLMRGMVADSEDDL</sequence>
<reference evidence="1 2" key="1">
    <citation type="submission" date="2017-11" db="EMBL/GenBank/DDBJ databases">
        <title>De novo assembly and phasing of dikaryotic genomes from two isolates of Puccinia coronata f. sp. avenae, the causal agent of oat crown rust.</title>
        <authorList>
            <person name="Miller M.E."/>
            <person name="Zhang Y."/>
            <person name="Omidvar V."/>
            <person name="Sperschneider J."/>
            <person name="Schwessinger B."/>
            <person name="Raley C."/>
            <person name="Palmer J.M."/>
            <person name="Garnica D."/>
            <person name="Upadhyaya N."/>
            <person name="Rathjen J."/>
            <person name="Taylor J.M."/>
            <person name="Park R.F."/>
            <person name="Dodds P.N."/>
            <person name="Hirsch C.D."/>
            <person name="Kianian S.F."/>
            <person name="Figueroa M."/>
        </authorList>
    </citation>
    <scope>NUCLEOTIDE SEQUENCE [LARGE SCALE GENOMIC DNA]</scope>
    <source>
        <strain evidence="1">12NC29</strain>
    </source>
</reference>
<evidence type="ECO:0000313" key="2">
    <source>
        <dbReference type="Proteomes" id="UP000235388"/>
    </source>
</evidence>